<dbReference type="InterPro" id="IPR042178">
    <property type="entry name" value="Serpin_sf_1"/>
</dbReference>
<dbReference type="Proteomes" id="UP000031668">
    <property type="component" value="Unassembled WGS sequence"/>
</dbReference>
<protein>
    <submittedName>
        <fullName evidence="3">Antithrombin-III</fullName>
    </submittedName>
</protein>
<proteinExistence type="inferred from homology"/>
<comment type="similarity">
    <text evidence="1">Belongs to the serpin family.</text>
</comment>
<dbReference type="PANTHER" id="PTHR11461">
    <property type="entry name" value="SERINE PROTEASE INHIBITOR, SERPIN"/>
    <property type="match status" value="1"/>
</dbReference>
<evidence type="ECO:0000313" key="4">
    <source>
        <dbReference type="Proteomes" id="UP000031668"/>
    </source>
</evidence>
<evidence type="ECO:0000259" key="2">
    <source>
        <dbReference type="Pfam" id="PF00079"/>
    </source>
</evidence>
<keyword evidence="4" id="KW-1185">Reference proteome</keyword>
<dbReference type="InterPro" id="IPR000215">
    <property type="entry name" value="Serpin_fam"/>
</dbReference>
<organism evidence="3 4">
    <name type="scientific">Thelohanellus kitauei</name>
    <name type="common">Myxosporean</name>
    <dbReference type="NCBI Taxonomy" id="669202"/>
    <lineage>
        <taxon>Eukaryota</taxon>
        <taxon>Metazoa</taxon>
        <taxon>Cnidaria</taxon>
        <taxon>Myxozoa</taxon>
        <taxon>Myxosporea</taxon>
        <taxon>Bivalvulida</taxon>
        <taxon>Platysporina</taxon>
        <taxon>Myxobolidae</taxon>
        <taxon>Thelohanellus</taxon>
    </lineage>
</organism>
<dbReference type="Pfam" id="PF00079">
    <property type="entry name" value="Serpin"/>
    <property type="match status" value="1"/>
</dbReference>
<dbReference type="EMBL" id="JWZT01005362">
    <property type="protein sequence ID" value="KII61251.1"/>
    <property type="molecule type" value="Genomic_DNA"/>
</dbReference>
<reference evidence="3 4" key="1">
    <citation type="journal article" date="2014" name="Genome Biol. Evol.">
        <title>The genome of the myxosporean Thelohanellus kitauei shows adaptations to nutrient acquisition within its fish host.</title>
        <authorList>
            <person name="Yang Y."/>
            <person name="Xiong J."/>
            <person name="Zhou Z."/>
            <person name="Huo F."/>
            <person name="Miao W."/>
            <person name="Ran C."/>
            <person name="Liu Y."/>
            <person name="Zhang J."/>
            <person name="Feng J."/>
            <person name="Wang M."/>
            <person name="Wang M."/>
            <person name="Wang L."/>
            <person name="Yao B."/>
        </authorList>
    </citation>
    <scope>NUCLEOTIDE SEQUENCE [LARGE SCALE GENOMIC DNA]</scope>
    <source>
        <strain evidence="3">Wuqing</strain>
    </source>
</reference>
<dbReference type="Gene3D" id="2.30.39.10">
    <property type="entry name" value="Alpha-1-antitrypsin, domain 1"/>
    <property type="match status" value="1"/>
</dbReference>
<name>A0A0C2MHW3_THEKT</name>
<dbReference type="Gene3D" id="3.30.497.10">
    <property type="entry name" value="Antithrombin, subunit I, domain 2"/>
    <property type="match status" value="1"/>
</dbReference>
<dbReference type="GO" id="GO:0005615">
    <property type="term" value="C:extracellular space"/>
    <property type="evidence" value="ECO:0007669"/>
    <property type="project" value="InterPro"/>
</dbReference>
<dbReference type="PANTHER" id="PTHR11461:SF211">
    <property type="entry name" value="GH10112P-RELATED"/>
    <property type="match status" value="1"/>
</dbReference>
<evidence type="ECO:0000313" key="3">
    <source>
        <dbReference type="EMBL" id="KII61251.1"/>
    </source>
</evidence>
<dbReference type="AlphaFoldDB" id="A0A0C2MHW3"/>
<dbReference type="GO" id="GO:0004867">
    <property type="term" value="F:serine-type endopeptidase inhibitor activity"/>
    <property type="evidence" value="ECO:0007669"/>
    <property type="project" value="InterPro"/>
</dbReference>
<gene>
    <name evidence="3" type="ORF">RF11_14700</name>
</gene>
<dbReference type="InterPro" id="IPR036186">
    <property type="entry name" value="Serpin_sf"/>
</dbReference>
<sequence>MAFSGIGFYVVMEMIKFGLSGRSYNQLSTALLQDVEDPDEIRFFDPSPNAKILTKIRYISQFILMTKSVFFYSCDLNKDYQSVSKMVFGQSMYKVNKMNIKKSTYELNKWISSWTFGSLHKIFKEWMLRNDNLIAINAFNFHADWLMNFDPVLTKNETFYDEDNKKLEIEMMNQKSENALLDSPQYNFTILFKQLHEVNIYSAIVLPREGHSLKDLLTNFKVF</sequence>
<accession>A0A0C2MHW3</accession>
<dbReference type="InterPro" id="IPR042185">
    <property type="entry name" value="Serpin_sf_2"/>
</dbReference>
<evidence type="ECO:0000256" key="1">
    <source>
        <dbReference type="ARBA" id="ARBA00009500"/>
    </source>
</evidence>
<dbReference type="SUPFAM" id="SSF56574">
    <property type="entry name" value="Serpins"/>
    <property type="match status" value="1"/>
</dbReference>
<comment type="caution">
    <text evidence="3">The sequence shown here is derived from an EMBL/GenBank/DDBJ whole genome shotgun (WGS) entry which is preliminary data.</text>
</comment>
<dbReference type="InterPro" id="IPR023796">
    <property type="entry name" value="Serpin_dom"/>
</dbReference>
<feature type="domain" description="Serpin" evidence="2">
    <location>
        <begin position="2"/>
        <end position="219"/>
    </location>
</feature>
<dbReference type="OrthoDB" id="9440847at2759"/>